<keyword evidence="7" id="KW-1185">Reference proteome</keyword>
<comment type="similarity">
    <text evidence="2">Belongs to the short-chain dehydrogenases/reductases (SDR) family.</text>
</comment>
<dbReference type="PANTHER" id="PTHR44085">
    <property type="entry name" value="SEPIAPTERIN REDUCTASE"/>
    <property type="match status" value="1"/>
</dbReference>
<accession>A0A511ZE28</accession>
<sequence>METAIITGASKGLGAALAKLFLESGINVVGISRTDNTKLYAYAKENNADYNYVACDLSEKASIQKAMEGLDETLFKDNSVSKVYLINNAGLVDPIDRAENIEIDDLMRQVHVNTVAPMILTNHFLEKASENNVQLIAAIVTSGAAVKPKYGWSVYCSTKASMNMYTQTVALEQMEQETEHAIIAFSPGVMDTGMQKTIRASSEGAFKDVESFRALKENNQLKDADIIGGVLIDILMDEHLENGKIYDVREYI</sequence>
<evidence type="ECO:0000313" key="7">
    <source>
        <dbReference type="Proteomes" id="UP000321558"/>
    </source>
</evidence>
<dbReference type="PANTHER" id="PTHR44085:SF2">
    <property type="entry name" value="SEPIAPTERIN REDUCTASE"/>
    <property type="match status" value="1"/>
</dbReference>
<protein>
    <submittedName>
        <fullName evidence="6">Short-chain dehydrogenase</fullName>
    </submittedName>
</protein>
<keyword evidence="5" id="KW-0560">Oxidoreductase</keyword>
<dbReference type="Pfam" id="PF00106">
    <property type="entry name" value="adh_short"/>
    <property type="match status" value="1"/>
</dbReference>
<keyword evidence="4" id="KW-0521">NADP</keyword>
<organism evidence="6 7">
    <name type="scientific">Oceanobacillus sojae</name>
    <dbReference type="NCBI Taxonomy" id="582851"/>
    <lineage>
        <taxon>Bacteria</taxon>
        <taxon>Bacillati</taxon>
        <taxon>Bacillota</taxon>
        <taxon>Bacilli</taxon>
        <taxon>Bacillales</taxon>
        <taxon>Bacillaceae</taxon>
        <taxon>Oceanobacillus</taxon>
    </lineage>
</organism>
<dbReference type="PROSITE" id="PS00061">
    <property type="entry name" value="ADH_SHORT"/>
    <property type="match status" value="1"/>
</dbReference>
<dbReference type="NCBIfam" id="NF005381">
    <property type="entry name" value="PRK06924.1"/>
    <property type="match status" value="1"/>
</dbReference>
<dbReference type="GO" id="GO:0005737">
    <property type="term" value="C:cytoplasm"/>
    <property type="evidence" value="ECO:0007669"/>
    <property type="project" value="UniProtKB-SubCell"/>
</dbReference>
<dbReference type="InterPro" id="IPR020904">
    <property type="entry name" value="Sc_DH/Rdtase_CS"/>
</dbReference>
<evidence type="ECO:0000256" key="3">
    <source>
        <dbReference type="ARBA" id="ARBA00022490"/>
    </source>
</evidence>
<evidence type="ECO:0000256" key="4">
    <source>
        <dbReference type="ARBA" id="ARBA00022857"/>
    </source>
</evidence>
<dbReference type="Gene3D" id="3.40.50.720">
    <property type="entry name" value="NAD(P)-binding Rossmann-like Domain"/>
    <property type="match status" value="1"/>
</dbReference>
<comment type="subcellular location">
    <subcellularLocation>
        <location evidence="1">Cytoplasm</location>
    </subcellularLocation>
</comment>
<dbReference type="RefSeq" id="WP_147208198.1">
    <property type="nucleotide sequence ID" value="NZ_BJYM01000002.1"/>
</dbReference>
<proteinExistence type="inferred from homology"/>
<dbReference type="GO" id="GO:0004757">
    <property type="term" value="F:sepiapterin reductase (NADP+) activity"/>
    <property type="evidence" value="ECO:0007669"/>
    <property type="project" value="TreeGrafter"/>
</dbReference>
<dbReference type="InterPro" id="IPR051721">
    <property type="entry name" value="Biopterin_syn/organic_redct"/>
</dbReference>
<name>A0A511ZE28_9BACI</name>
<dbReference type="AlphaFoldDB" id="A0A511ZE28"/>
<dbReference type="InterPro" id="IPR036291">
    <property type="entry name" value="NAD(P)-bd_dom_sf"/>
</dbReference>
<evidence type="ECO:0000256" key="1">
    <source>
        <dbReference type="ARBA" id="ARBA00004496"/>
    </source>
</evidence>
<evidence type="ECO:0000313" key="6">
    <source>
        <dbReference type="EMBL" id="GEN85706.1"/>
    </source>
</evidence>
<dbReference type="STRING" id="582851.GCA_900162665_02674"/>
<gene>
    <name evidence="6" type="ORF">OSO01_04450</name>
</gene>
<evidence type="ECO:0000256" key="5">
    <source>
        <dbReference type="ARBA" id="ARBA00023002"/>
    </source>
</evidence>
<dbReference type="EMBL" id="BJYM01000002">
    <property type="protein sequence ID" value="GEN85706.1"/>
    <property type="molecule type" value="Genomic_DNA"/>
</dbReference>
<dbReference type="OrthoDB" id="9794387at2"/>
<dbReference type="InterPro" id="IPR002347">
    <property type="entry name" value="SDR_fam"/>
</dbReference>
<dbReference type="PRINTS" id="PR00081">
    <property type="entry name" value="GDHRDH"/>
</dbReference>
<reference evidence="6 7" key="1">
    <citation type="submission" date="2019-07" db="EMBL/GenBank/DDBJ databases">
        <title>Whole genome shotgun sequence of Oceanobacillus sojae NBRC 105379.</title>
        <authorList>
            <person name="Hosoyama A."/>
            <person name="Uohara A."/>
            <person name="Ohji S."/>
            <person name="Ichikawa N."/>
        </authorList>
    </citation>
    <scope>NUCLEOTIDE SEQUENCE [LARGE SCALE GENOMIC DNA]</scope>
    <source>
        <strain evidence="6 7">NBRC 105379</strain>
    </source>
</reference>
<dbReference type="Proteomes" id="UP000321558">
    <property type="component" value="Unassembled WGS sequence"/>
</dbReference>
<comment type="caution">
    <text evidence="6">The sequence shown here is derived from an EMBL/GenBank/DDBJ whole genome shotgun (WGS) entry which is preliminary data.</text>
</comment>
<keyword evidence="3" id="KW-0963">Cytoplasm</keyword>
<evidence type="ECO:0000256" key="2">
    <source>
        <dbReference type="ARBA" id="ARBA00006484"/>
    </source>
</evidence>
<dbReference type="GO" id="GO:0006729">
    <property type="term" value="P:tetrahydrobiopterin biosynthetic process"/>
    <property type="evidence" value="ECO:0007669"/>
    <property type="project" value="TreeGrafter"/>
</dbReference>
<dbReference type="SUPFAM" id="SSF51735">
    <property type="entry name" value="NAD(P)-binding Rossmann-fold domains"/>
    <property type="match status" value="1"/>
</dbReference>